<reference evidence="7" key="1">
    <citation type="submission" date="2021-01" db="EMBL/GenBank/DDBJ databases">
        <title>Phytophthora aleatoria, a newly-described species from Pinus radiata is distinct from Phytophthora cactorum isolates based on comparative genomics.</title>
        <authorList>
            <person name="Mcdougal R."/>
            <person name="Panda P."/>
            <person name="Williams N."/>
            <person name="Studholme D.J."/>
        </authorList>
    </citation>
    <scope>NUCLEOTIDE SEQUENCE</scope>
    <source>
        <strain evidence="7">NZFS 4037</strain>
    </source>
</reference>
<organism evidence="7 8">
    <name type="scientific">Phytophthora aleatoria</name>
    <dbReference type="NCBI Taxonomy" id="2496075"/>
    <lineage>
        <taxon>Eukaryota</taxon>
        <taxon>Sar</taxon>
        <taxon>Stramenopiles</taxon>
        <taxon>Oomycota</taxon>
        <taxon>Peronosporomycetes</taxon>
        <taxon>Peronosporales</taxon>
        <taxon>Peronosporaceae</taxon>
        <taxon>Phytophthora</taxon>
    </lineage>
</organism>
<keyword evidence="8" id="KW-1185">Reference proteome</keyword>
<evidence type="ECO:0000256" key="5">
    <source>
        <dbReference type="ARBA" id="ARBA00040549"/>
    </source>
</evidence>
<dbReference type="Pfam" id="PF13091">
    <property type="entry name" value="PLDc_2"/>
    <property type="match status" value="1"/>
</dbReference>
<evidence type="ECO:0000256" key="2">
    <source>
        <dbReference type="ARBA" id="ARBA00022963"/>
    </source>
</evidence>
<name>A0A8J5I347_9STRA</name>
<comment type="caution">
    <text evidence="7">The sequence shown here is derived from an EMBL/GenBank/DDBJ whole genome shotgun (WGS) entry which is preliminary data.</text>
</comment>
<dbReference type="InterPro" id="IPR051406">
    <property type="entry name" value="PLD_domain"/>
</dbReference>
<keyword evidence="2" id="KW-0442">Lipid degradation</keyword>
<keyword evidence="1" id="KW-0378">Hydrolase</keyword>
<evidence type="ECO:0000313" key="8">
    <source>
        <dbReference type="Proteomes" id="UP000709295"/>
    </source>
</evidence>
<dbReference type="AlphaFoldDB" id="A0A8J5I347"/>
<accession>A0A8J5I347</accession>
<evidence type="ECO:0000256" key="4">
    <source>
        <dbReference type="ARBA" id="ARBA00038012"/>
    </source>
</evidence>
<keyword evidence="3" id="KW-0443">Lipid metabolism</keyword>
<dbReference type="PANTHER" id="PTHR43856">
    <property type="entry name" value="CARDIOLIPIN HYDROLASE"/>
    <property type="match status" value="1"/>
</dbReference>
<evidence type="ECO:0000259" key="6">
    <source>
        <dbReference type="Pfam" id="PF13091"/>
    </source>
</evidence>
<feature type="domain" description="Phospholipase D-like" evidence="6">
    <location>
        <begin position="3"/>
        <end position="94"/>
    </location>
</feature>
<gene>
    <name evidence="7" type="ORF">JG688_00017138</name>
</gene>
<dbReference type="InterPro" id="IPR025202">
    <property type="entry name" value="PLD-like_dom"/>
</dbReference>
<dbReference type="Proteomes" id="UP000709295">
    <property type="component" value="Unassembled WGS sequence"/>
</dbReference>
<evidence type="ECO:0000256" key="1">
    <source>
        <dbReference type="ARBA" id="ARBA00022801"/>
    </source>
</evidence>
<dbReference type="PANTHER" id="PTHR43856:SF1">
    <property type="entry name" value="MITOCHONDRIAL CARDIOLIPIN HYDROLASE"/>
    <property type="match status" value="1"/>
</dbReference>
<evidence type="ECO:0000256" key="3">
    <source>
        <dbReference type="ARBA" id="ARBA00023098"/>
    </source>
</evidence>
<evidence type="ECO:0000313" key="7">
    <source>
        <dbReference type="EMBL" id="KAG6944339.1"/>
    </source>
</evidence>
<comment type="similarity">
    <text evidence="4">Belongs to the phospholipase D family. MitoPLD/Zucchini subfamily.</text>
</comment>
<dbReference type="GO" id="GO:0016042">
    <property type="term" value="P:lipid catabolic process"/>
    <property type="evidence" value="ECO:0007669"/>
    <property type="project" value="UniProtKB-KW"/>
</dbReference>
<dbReference type="GO" id="GO:0016891">
    <property type="term" value="F:RNA endonuclease activity producing 5'-phosphomonoesters, hydrolytic mechanism"/>
    <property type="evidence" value="ECO:0007669"/>
    <property type="project" value="TreeGrafter"/>
</dbReference>
<sequence length="110" mass="12206">MWYEFSNKRITKELIDAKKRGVDVKICLGKSMLDTAADTLVEFLEADIEVEVAQEGRVLLVKIALLDDTVMLGSANMSVNAFQSNIEDIVLFHGLERKSKDTNNVFAAVG</sequence>
<dbReference type="EMBL" id="JAENGY010002400">
    <property type="protein sequence ID" value="KAG6944339.1"/>
    <property type="molecule type" value="Genomic_DNA"/>
</dbReference>
<protein>
    <recommendedName>
        <fullName evidence="5">Mitochondrial cardiolipin hydrolase</fullName>
    </recommendedName>
</protein>
<proteinExistence type="inferred from homology"/>